<keyword evidence="6 7" id="KW-0472">Membrane</keyword>
<evidence type="ECO:0000256" key="5">
    <source>
        <dbReference type="ARBA" id="ARBA00022989"/>
    </source>
</evidence>
<proteinExistence type="predicted"/>
<dbReference type="Gene3D" id="1.20.1740.10">
    <property type="entry name" value="Amino acid/polyamine transporter I"/>
    <property type="match status" value="1"/>
</dbReference>
<evidence type="ECO:0000256" key="1">
    <source>
        <dbReference type="ARBA" id="ARBA00004141"/>
    </source>
</evidence>
<dbReference type="InterPro" id="IPR004841">
    <property type="entry name" value="AA-permease/SLC12A_dom"/>
</dbReference>
<evidence type="ECO:0000313" key="9">
    <source>
        <dbReference type="EMBL" id="MDR7164116.1"/>
    </source>
</evidence>
<feature type="transmembrane region" description="Helical" evidence="7">
    <location>
        <begin position="587"/>
        <end position="610"/>
    </location>
</feature>
<keyword evidence="3 7" id="KW-0812">Transmembrane</keyword>
<comment type="subcellular location">
    <subcellularLocation>
        <location evidence="1">Membrane</location>
        <topology evidence="1">Multi-pass membrane protein</topology>
    </subcellularLocation>
</comment>
<evidence type="ECO:0000259" key="8">
    <source>
        <dbReference type="Pfam" id="PF00324"/>
    </source>
</evidence>
<keyword evidence="4" id="KW-0029">Amino-acid transport</keyword>
<feature type="transmembrane region" description="Helical" evidence="7">
    <location>
        <begin position="512"/>
        <end position="531"/>
    </location>
</feature>
<accession>A0AAW8N9F8</accession>
<evidence type="ECO:0000256" key="7">
    <source>
        <dbReference type="SAM" id="Phobius"/>
    </source>
</evidence>
<evidence type="ECO:0000256" key="6">
    <source>
        <dbReference type="ARBA" id="ARBA00023136"/>
    </source>
</evidence>
<reference evidence="9" key="1">
    <citation type="submission" date="2023-07" db="EMBL/GenBank/DDBJ databases">
        <title>Sorghum-associated microbial communities from plants grown in Nebraska, USA.</title>
        <authorList>
            <person name="Schachtman D."/>
        </authorList>
    </citation>
    <scope>NUCLEOTIDE SEQUENCE</scope>
    <source>
        <strain evidence="9">BE261</strain>
    </source>
</reference>
<dbReference type="Pfam" id="PF00324">
    <property type="entry name" value="AA_permease"/>
    <property type="match status" value="1"/>
</dbReference>
<evidence type="ECO:0000256" key="3">
    <source>
        <dbReference type="ARBA" id="ARBA00022692"/>
    </source>
</evidence>
<name>A0AAW8N9F8_PSEOX</name>
<feature type="transmembrane region" description="Helical" evidence="7">
    <location>
        <begin position="558"/>
        <end position="581"/>
    </location>
</feature>
<dbReference type="AlphaFoldDB" id="A0AAW8N9F8"/>
<organism evidence="9 10">
    <name type="scientific">Pseudarthrobacter oxydans</name>
    <name type="common">Arthrobacter oxydans</name>
    <dbReference type="NCBI Taxonomy" id="1671"/>
    <lineage>
        <taxon>Bacteria</taxon>
        <taxon>Bacillati</taxon>
        <taxon>Actinomycetota</taxon>
        <taxon>Actinomycetes</taxon>
        <taxon>Micrococcales</taxon>
        <taxon>Micrococcaceae</taxon>
        <taxon>Pseudarthrobacter</taxon>
    </lineage>
</organism>
<dbReference type="RefSeq" id="WP_310111556.1">
    <property type="nucleotide sequence ID" value="NZ_JAVDTN010000006.1"/>
</dbReference>
<dbReference type="GO" id="GO:0016020">
    <property type="term" value="C:membrane"/>
    <property type="evidence" value="ECO:0007669"/>
    <property type="project" value="UniProtKB-SubCell"/>
</dbReference>
<feature type="transmembrane region" description="Helical" evidence="7">
    <location>
        <begin position="631"/>
        <end position="649"/>
    </location>
</feature>
<dbReference type="GO" id="GO:0006865">
    <property type="term" value="P:amino acid transport"/>
    <property type="evidence" value="ECO:0007669"/>
    <property type="project" value="UniProtKB-KW"/>
</dbReference>
<sequence>MAAVTVDDILSDLPLGFASLVLRPASSSPAIERLLIVDADDEAPGSAAAFVLLIGVRGRSALPALRRLLKKDPPPVVAVKGSRGELSEAEELLRDAGTGLLLVDPGADWDRLLSIAKDRIQPPSYQSEVLTLLEEDLFAIAQTTARLTSSHVVIEDAANKVLAYSTVSNDIDELRKASILARRGPRKYELLLKDLGAYRELHGTRLPVRVPARPQDGLRERVAITLFAGDRIMGYIWLQETGAGFGPDVDHVLKGSAARTSAELIRYRNQQSVHMREDRVARILSGPAEASASAHSEKLPAERPAALILIGMSEAEAQADDAALKHGELANLASIHAAAYKASAVVGQFKGDTAVIVPGLQSAAAEPGLRSLAESIIKDARKHLGISPYAAVGPVVPDLLSIHSVTRMAVALLECVGRSGDTSVGTVDDFEGEILFREAVRNFSASTFRHRSLSRLLREDGELAETLRAYFDSALDVAACARRMLLPYTSYEKGVSPFVTFFGSIGIQGVDVIMNLVVLTAALSSLNAGLYSTGRILRSMSVNGSAPKFASRMNKAGVPYGGIAITAGVSLLGVPLNYLVPAQAFEIVLNVASVGIIMTWATIVLCQLQLKRWADKGWLERPSFRMIGAPYTGYLSLLFLAGVLIMVFIDSPLTMLVTAIASALMIAGWYACRTRIREIAQTREGHTGLSPVIANPPSTTFR</sequence>
<gene>
    <name evidence="9" type="ORF">J2X12_002135</name>
</gene>
<protein>
    <recommendedName>
        <fullName evidence="8">Amino acid permease/ SLC12A domain-containing protein</fullName>
    </recommendedName>
</protein>
<dbReference type="PANTHER" id="PTHR43495:SF1">
    <property type="entry name" value="L-ASPARAGINE PERMEASE"/>
    <property type="match status" value="1"/>
</dbReference>
<feature type="domain" description="Amino acid permease/ SLC12A" evidence="8">
    <location>
        <begin position="489"/>
        <end position="657"/>
    </location>
</feature>
<dbReference type="PANTHER" id="PTHR43495">
    <property type="entry name" value="GABA PERMEASE"/>
    <property type="match status" value="1"/>
</dbReference>
<evidence type="ECO:0000256" key="4">
    <source>
        <dbReference type="ARBA" id="ARBA00022970"/>
    </source>
</evidence>
<dbReference type="GeneID" id="97422447"/>
<comment type="caution">
    <text evidence="9">The sequence shown here is derived from an EMBL/GenBank/DDBJ whole genome shotgun (WGS) entry which is preliminary data.</text>
</comment>
<keyword evidence="2" id="KW-0813">Transport</keyword>
<evidence type="ECO:0000313" key="10">
    <source>
        <dbReference type="Proteomes" id="UP001262032"/>
    </source>
</evidence>
<keyword evidence="5 7" id="KW-1133">Transmembrane helix</keyword>
<dbReference type="GO" id="GO:0055085">
    <property type="term" value="P:transmembrane transport"/>
    <property type="evidence" value="ECO:0007669"/>
    <property type="project" value="InterPro"/>
</dbReference>
<feature type="transmembrane region" description="Helical" evidence="7">
    <location>
        <begin position="655"/>
        <end position="672"/>
    </location>
</feature>
<dbReference type="Proteomes" id="UP001262032">
    <property type="component" value="Unassembled WGS sequence"/>
</dbReference>
<evidence type="ECO:0000256" key="2">
    <source>
        <dbReference type="ARBA" id="ARBA00022448"/>
    </source>
</evidence>
<dbReference type="EMBL" id="JAVDWN010000006">
    <property type="protein sequence ID" value="MDR7164116.1"/>
    <property type="molecule type" value="Genomic_DNA"/>
</dbReference>